<name>A0ABP3XU80_9FLAO</name>
<evidence type="ECO:0000259" key="3">
    <source>
        <dbReference type="Pfam" id="PF02678"/>
    </source>
</evidence>
<dbReference type="PANTHER" id="PTHR43212:SF3">
    <property type="entry name" value="QUERCETIN 2,3-DIOXYGENASE"/>
    <property type="match status" value="1"/>
</dbReference>
<dbReference type="InterPro" id="IPR041602">
    <property type="entry name" value="Quercetinase_C"/>
</dbReference>
<dbReference type="PANTHER" id="PTHR43212">
    <property type="entry name" value="QUERCETIN 2,3-DIOXYGENASE"/>
    <property type="match status" value="1"/>
</dbReference>
<proteinExistence type="inferred from homology"/>
<evidence type="ECO:0000259" key="4">
    <source>
        <dbReference type="Pfam" id="PF17954"/>
    </source>
</evidence>
<dbReference type="InterPro" id="IPR014710">
    <property type="entry name" value="RmlC-like_jellyroll"/>
</dbReference>
<gene>
    <name evidence="5" type="ORF">GCM10009117_10540</name>
</gene>
<comment type="caution">
    <text evidence="5">The sequence shown here is derived from an EMBL/GenBank/DDBJ whole genome shotgun (WGS) entry which is preliminary data.</text>
</comment>
<organism evidence="5 6">
    <name type="scientific">Gangjinia marincola</name>
    <dbReference type="NCBI Taxonomy" id="578463"/>
    <lineage>
        <taxon>Bacteria</taxon>
        <taxon>Pseudomonadati</taxon>
        <taxon>Bacteroidota</taxon>
        <taxon>Flavobacteriia</taxon>
        <taxon>Flavobacteriales</taxon>
        <taxon>Flavobacteriaceae</taxon>
        <taxon>Gangjinia</taxon>
    </lineage>
</organism>
<dbReference type="InterPro" id="IPR011051">
    <property type="entry name" value="RmlC_Cupin_sf"/>
</dbReference>
<accession>A0ABP3XU80</accession>
<dbReference type="CDD" id="cd02910">
    <property type="entry name" value="cupin_Yhhw_N"/>
    <property type="match status" value="1"/>
</dbReference>
<dbReference type="Pfam" id="PF02678">
    <property type="entry name" value="Pirin"/>
    <property type="match status" value="1"/>
</dbReference>
<comment type="similarity">
    <text evidence="1 2">Belongs to the pirin family.</text>
</comment>
<dbReference type="InterPro" id="IPR003829">
    <property type="entry name" value="Pirin_N_dom"/>
</dbReference>
<sequence>MKKTVYPAHTRGKADYGWLKANYSFSFANYFNPDRIKFGALRVLNDDVIAPGKGFGTHPHQNMEIVSIPLDGKLAHKDSMGHEEIIKTGEVQVMSAGTGVEHSEYNPSTTEATNLLQVWILPQANGVSPRYDQRSFSLRKNELKTVVTPRDNTTDDSLWLNQQTYFNLGEFDQDNSHTYTINQSGHGVYMFVIEGSLMCEGEKLEKRDALGVWETDSISFTTTAPSKILVIEIPMN</sequence>
<dbReference type="InterPro" id="IPR012093">
    <property type="entry name" value="Pirin"/>
</dbReference>
<dbReference type="Proteomes" id="UP001500507">
    <property type="component" value="Unassembled WGS sequence"/>
</dbReference>
<feature type="domain" description="Quercetin 2,3-dioxygenase C-terminal cupin" evidence="4">
    <location>
        <begin position="153"/>
        <end position="233"/>
    </location>
</feature>
<evidence type="ECO:0000256" key="1">
    <source>
        <dbReference type="ARBA" id="ARBA00008416"/>
    </source>
</evidence>
<keyword evidence="6" id="KW-1185">Reference proteome</keyword>
<dbReference type="SUPFAM" id="SSF51182">
    <property type="entry name" value="RmlC-like cupins"/>
    <property type="match status" value="1"/>
</dbReference>
<reference evidence="6" key="1">
    <citation type="journal article" date="2019" name="Int. J. Syst. Evol. Microbiol.">
        <title>The Global Catalogue of Microorganisms (GCM) 10K type strain sequencing project: providing services to taxonomists for standard genome sequencing and annotation.</title>
        <authorList>
            <consortium name="The Broad Institute Genomics Platform"/>
            <consortium name="The Broad Institute Genome Sequencing Center for Infectious Disease"/>
            <person name="Wu L."/>
            <person name="Ma J."/>
        </authorList>
    </citation>
    <scope>NUCLEOTIDE SEQUENCE [LARGE SCALE GENOMIC DNA]</scope>
    <source>
        <strain evidence="6">JCM 16082</strain>
    </source>
</reference>
<dbReference type="EMBL" id="BAAAFG010000012">
    <property type="protein sequence ID" value="GAA0871908.1"/>
    <property type="molecule type" value="Genomic_DNA"/>
</dbReference>
<evidence type="ECO:0000256" key="2">
    <source>
        <dbReference type="RuleBase" id="RU003457"/>
    </source>
</evidence>
<dbReference type="Gene3D" id="2.60.120.10">
    <property type="entry name" value="Jelly Rolls"/>
    <property type="match status" value="2"/>
</dbReference>
<evidence type="ECO:0000313" key="6">
    <source>
        <dbReference type="Proteomes" id="UP001500507"/>
    </source>
</evidence>
<dbReference type="Pfam" id="PF17954">
    <property type="entry name" value="Pirin_C_2"/>
    <property type="match status" value="1"/>
</dbReference>
<dbReference type="PIRSF" id="PIRSF006232">
    <property type="entry name" value="Pirin"/>
    <property type="match status" value="1"/>
</dbReference>
<feature type="domain" description="Pirin N-terminal" evidence="3">
    <location>
        <begin position="13"/>
        <end position="120"/>
    </location>
</feature>
<protein>
    <submittedName>
        <fullName evidence="5">Pirin family protein</fullName>
    </submittedName>
</protein>
<dbReference type="RefSeq" id="WP_343764724.1">
    <property type="nucleotide sequence ID" value="NZ_BAAAFG010000012.1"/>
</dbReference>
<evidence type="ECO:0000313" key="5">
    <source>
        <dbReference type="EMBL" id="GAA0871908.1"/>
    </source>
</evidence>